<dbReference type="InterPro" id="IPR029063">
    <property type="entry name" value="SAM-dependent_MTases_sf"/>
</dbReference>
<feature type="region of interest" description="Disordered" evidence="1">
    <location>
        <begin position="13"/>
        <end position="47"/>
    </location>
</feature>
<gene>
    <name evidence="2" type="ORF">HU200_019114</name>
</gene>
<evidence type="ECO:0000313" key="3">
    <source>
        <dbReference type="Proteomes" id="UP000636709"/>
    </source>
</evidence>
<proteinExistence type="predicted"/>
<evidence type="ECO:0000256" key="1">
    <source>
        <dbReference type="SAM" id="MobiDB-lite"/>
    </source>
</evidence>
<dbReference type="PANTHER" id="PTHR14614">
    <property type="entry name" value="HEPATOCELLULAR CARCINOMA-ASSOCIATED ANTIGEN"/>
    <property type="match status" value="1"/>
</dbReference>
<sequence length="389" mass="41245">MVSLLMGMKEMEAEESAASETAFGFPAGANPGDDSDAGVPGSGGIEHSDAGVPDGGCCVFHRPLSRPEQQLFSSALVRLWSGITTRSRRRREEEERSAFRVDDEERALALPCPASLPSFLNCLSNRTGCGAWRGNGGAYLNRVEEGGGGGGVVTIGRVVGAWGFALTAPQTGGPVRPHARSARFSEEYRRLPGSQATAIGHRRRRPVQREGRMGSGMGAYGGAVRPVESAAGETMLLWGLGQPTAHRNNAMVRQAAHSFELDACGRRLSLLQSPSSMSTPGVTGAVVWDSGVVLAKFLEHAVDSQQLLLRDTRAVDLGSGCGLVGCVAALLGADVVLTDLPDRLKLLRKNVSLNVDDPHVPGSARVTELVWGDDPHHELLREPLPDFGD</sequence>
<dbReference type="Pfam" id="PF10294">
    <property type="entry name" value="Methyltransf_16"/>
    <property type="match status" value="1"/>
</dbReference>
<dbReference type="OrthoDB" id="413520at2759"/>
<evidence type="ECO:0000313" key="2">
    <source>
        <dbReference type="EMBL" id="KAF8726653.1"/>
    </source>
</evidence>
<dbReference type="SUPFAM" id="SSF53335">
    <property type="entry name" value="S-adenosyl-L-methionine-dependent methyltransferases"/>
    <property type="match status" value="1"/>
</dbReference>
<reference evidence="2" key="1">
    <citation type="submission" date="2020-07" db="EMBL/GenBank/DDBJ databases">
        <title>Genome sequence and genetic diversity analysis of an under-domesticated orphan crop, white fonio (Digitaria exilis).</title>
        <authorList>
            <person name="Bennetzen J.L."/>
            <person name="Chen S."/>
            <person name="Ma X."/>
            <person name="Wang X."/>
            <person name="Yssel A.E.J."/>
            <person name="Chaluvadi S.R."/>
            <person name="Johnson M."/>
            <person name="Gangashetty P."/>
            <person name="Hamidou F."/>
            <person name="Sanogo M.D."/>
            <person name="Zwaenepoel A."/>
            <person name="Wallace J."/>
            <person name="Van De Peer Y."/>
            <person name="Van Deynze A."/>
        </authorList>
    </citation>
    <scope>NUCLEOTIDE SEQUENCE</scope>
    <source>
        <tissue evidence="2">Leaves</tissue>
    </source>
</reference>
<dbReference type="AlphaFoldDB" id="A0A835F2J4"/>
<keyword evidence="3" id="KW-1185">Reference proteome</keyword>
<comment type="caution">
    <text evidence="2">The sequence shown here is derived from an EMBL/GenBank/DDBJ whole genome shotgun (WGS) entry which is preliminary data.</text>
</comment>
<dbReference type="InterPro" id="IPR019410">
    <property type="entry name" value="Methyltransf_16"/>
</dbReference>
<dbReference type="Proteomes" id="UP000636709">
    <property type="component" value="Unassembled WGS sequence"/>
</dbReference>
<dbReference type="Gene3D" id="3.40.50.150">
    <property type="entry name" value="Vaccinia Virus protein VP39"/>
    <property type="match status" value="1"/>
</dbReference>
<name>A0A835F2J4_9POAL</name>
<accession>A0A835F2J4</accession>
<organism evidence="2 3">
    <name type="scientific">Digitaria exilis</name>
    <dbReference type="NCBI Taxonomy" id="1010633"/>
    <lineage>
        <taxon>Eukaryota</taxon>
        <taxon>Viridiplantae</taxon>
        <taxon>Streptophyta</taxon>
        <taxon>Embryophyta</taxon>
        <taxon>Tracheophyta</taxon>
        <taxon>Spermatophyta</taxon>
        <taxon>Magnoliopsida</taxon>
        <taxon>Liliopsida</taxon>
        <taxon>Poales</taxon>
        <taxon>Poaceae</taxon>
        <taxon>PACMAD clade</taxon>
        <taxon>Panicoideae</taxon>
        <taxon>Panicodae</taxon>
        <taxon>Paniceae</taxon>
        <taxon>Anthephorinae</taxon>
        <taxon>Digitaria</taxon>
    </lineage>
</organism>
<feature type="region of interest" description="Disordered" evidence="1">
    <location>
        <begin position="196"/>
        <end position="219"/>
    </location>
</feature>
<dbReference type="PANTHER" id="PTHR14614:SF109">
    <property type="entry name" value="RIBOSOMAL LYSINE N-METHYLTRANSFERASE 5"/>
    <property type="match status" value="1"/>
</dbReference>
<dbReference type="EMBL" id="JACEFO010001646">
    <property type="protein sequence ID" value="KAF8726653.1"/>
    <property type="molecule type" value="Genomic_DNA"/>
</dbReference>
<protein>
    <submittedName>
        <fullName evidence="2">Uncharacterized protein</fullName>
    </submittedName>
</protein>